<proteinExistence type="predicted"/>
<sequence length="100" mass="11187">MTVEKRYKCNKCGFEWHNPKKEYDKCPDCESEDINRIGLETELQNTITQQGVGRGRGGRGAGPPRVCKCHQCGYETQKTQGMPCRNDKCPECGTPLCGSD</sequence>
<comment type="caution">
    <text evidence="1">The sequence shown here is derived from an EMBL/GenBank/DDBJ whole genome shotgun (WGS) entry which is preliminary data.</text>
</comment>
<name>A0A8T5V467_9EURY</name>
<dbReference type="InterPro" id="IPR036390">
    <property type="entry name" value="WH_DNA-bd_sf"/>
</dbReference>
<evidence type="ECO:0008006" key="3">
    <source>
        <dbReference type="Google" id="ProtNLM"/>
    </source>
</evidence>
<evidence type="ECO:0000313" key="2">
    <source>
        <dbReference type="Proteomes" id="UP000825933"/>
    </source>
</evidence>
<organism evidence="1 2">
    <name type="scientific">Methanobacterium spitsbergense</name>
    <dbReference type="NCBI Taxonomy" id="2874285"/>
    <lineage>
        <taxon>Archaea</taxon>
        <taxon>Methanobacteriati</taxon>
        <taxon>Methanobacteriota</taxon>
        <taxon>Methanomada group</taxon>
        <taxon>Methanobacteria</taxon>
        <taxon>Methanobacteriales</taxon>
        <taxon>Methanobacteriaceae</taxon>
        <taxon>Methanobacterium</taxon>
    </lineage>
</organism>
<dbReference type="RefSeq" id="WP_223792016.1">
    <property type="nucleotide sequence ID" value="NZ_JAIOUQ010000013.1"/>
</dbReference>
<dbReference type="AlphaFoldDB" id="A0A8T5V467"/>
<gene>
    <name evidence="1" type="ORF">K8N75_10495</name>
</gene>
<protein>
    <recommendedName>
        <fullName evidence="3">Rubredoxin-like domain-containing protein</fullName>
    </recommendedName>
</protein>
<evidence type="ECO:0000313" key="1">
    <source>
        <dbReference type="EMBL" id="MBZ2166465.1"/>
    </source>
</evidence>
<reference evidence="2" key="1">
    <citation type="journal article" date="2022" name="Microbiol. Resour. Announc.">
        <title>Draft Genome Sequence of a Methanogenic Archaeon from West Spitsbergen Permafrost.</title>
        <authorList>
            <person name="Trubitsyn V."/>
            <person name="Rivkina E."/>
            <person name="Shcherbakova V."/>
        </authorList>
    </citation>
    <scope>NUCLEOTIDE SEQUENCE [LARGE SCALE GENOMIC DNA]</scope>
    <source>
        <strain evidence="2">VT</strain>
    </source>
</reference>
<dbReference type="SUPFAM" id="SSF46785">
    <property type="entry name" value="Winged helix' DNA-binding domain"/>
    <property type="match status" value="1"/>
</dbReference>
<keyword evidence="2" id="KW-1185">Reference proteome</keyword>
<accession>A0A8T5V467</accession>
<dbReference type="EMBL" id="JAIOUQ010000013">
    <property type="protein sequence ID" value="MBZ2166465.1"/>
    <property type="molecule type" value="Genomic_DNA"/>
</dbReference>
<dbReference type="Proteomes" id="UP000825933">
    <property type="component" value="Unassembled WGS sequence"/>
</dbReference>